<dbReference type="InterPro" id="IPR027796">
    <property type="entry name" value="OTT_1508_deam-like"/>
</dbReference>
<dbReference type="VEuPathDB" id="FungiDB:BD410DRAFT_792644"/>
<accession>A0A4Y7PUD1</accession>
<gene>
    <name evidence="1" type="ORF">BD410DRAFT_792644</name>
</gene>
<sequence length="468" mass="55009">MCTTGTGDPQPLLNFFIKPDSEYCRSWPPDNKDFRRRYRWPEPFHDLENKGLNRASTVLDVLSAVCNFKEYGQFTAVSLTLPPDGRVIITIAQNGINMEVIHFIHELWASLTNLFSLHHNTQWPPHAEKMSPMERQEARDQTKHILFVVHRHGFRRAAHTFDKGWEECTSFMKFWESTTSGDTKLRNIIRRAFKLMAAIRNIIHNSDLDRISDIRLNVLVEFMHELYASSEALFRERITLNKWIDEFQTVNKDGISFAHFLKECLSVHSYGMRLCHFARSCGNRHILHERTLYVKTLRCEAINLQHLFDVDLDSYGYTLFDNMQRILGQWQKWYSGYPERIAKWTEKLEKTGIIHPELMLLSHHHQQATLPPRLFHGEYGCETRTLPLEYFGTSKPPCYGCAMTFRAYRKKANGKKWTSQFFVQEQTIHLKVCAPWALPSFGDEASDNHIRYHLFDQLLVDYAKFHAY</sequence>
<reference evidence="1 2" key="1">
    <citation type="submission" date="2018-06" db="EMBL/GenBank/DDBJ databases">
        <title>A transcriptomic atlas of mushroom development highlights an independent origin of complex multicellularity.</title>
        <authorList>
            <consortium name="DOE Joint Genome Institute"/>
            <person name="Krizsan K."/>
            <person name="Almasi E."/>
            <person name="Merenyi Z."/>
            <person name="Sahu N."/>
            <person name="Viragh M."/>
            <person name="Koszo T."/>
            <person name="Mondo S."/>
            <person name="Kiss B."/>
            <person name="Balint B."/>
            <person name="Kues U."/>
            <person name="Barry K."/>
            <person name="Hegedus J.C."/>
            <person name="Henrissat B."/>
            <person name="Johnson J."/>
            <person name="Lipzen A."/>
            <person name="Ohm R."/>
            <person name="Nagy I."/>
            <person name="Pangilinan J."/>
            <person name="Yan J."/>
            <person name="Xiong Y."/>
            <person name="Grigoriev I.V."/>
            <person name="Hibbett D.S."/>
            <person name="Nagy L.G."/>
        </authorList>
    </citation>
    <scope>NUCLEOTIDE SEQUENCE [LARGE SCALE GENOMIC DNA]</scope>
    <source>
        <strain evidence="1 2">SZMC22713</strain>
    </source>
</reference>
<dbReference type="Proteomes" id="UP000294933">
    <property type="component" value="Unassembled WGS sequence"/>
</dbReference>
<dbReference type="EMBL" id="ML170201">
    <property type="protein sequence ID" value="TDL19033.1"/>
    <property type="molecule type" value="Genomic_DNA"/>
</dbReference>
<keyword evidence="2" id="KW-1185">Reference proteome</keyword>
<dbReference type="Pfam" id="PF14441">
    <property type="entry name" value="OTT_1508_deam"/>
    <property type="match status" value="1"/>
</dbReference>
<dbReference type="AlphaFoldDB" id="A0A4Y7PUD1"/>
<protein>
    <submittedName>
        <fullName evidence="1">Uncharacterized protein</fullName>
    </submittedName>
</protein>
<evidence type="ECO:0000313" key="2">
    <source>
        <dbReference type="Proteomes" id="UP000294933"/>
    </source>
</evidence>
<name>A0A4Y7PUD1_9AGAM</name>
<dbReference type="STRING" id="50990.A0A4Y7PUD1"/>
<organism evidence="1 2">
    <name type="scientific">Rickenella mellea</name>
    <dbReference type="NCBI Taxonomy" id="50990"/>
    <lineage>
        <taxon>Eukaryota</taxon>
        <taxon>Fungi</taxon>
        <taxon>Dikarya</taxon>
        <taxon>Basidiomycota</taxon>
        <taxon>Agaricomycotina</taxon>
        <taxon>Agaricomycetes</taxon>
        <taxon>Hymenochaetales</taxon>
        <taxon>Rickenellaceae</taxon>
        <taxon>Rickenella</taxon>
    </lineage>
</organism>
<evidence type="ECO:0000313" key="1">
    <source>
        <dbReference type="EMBL" id="TDL19033.1"/>
    </source>
</evidence>
<proteinExistence type="predicted"/>